<evidence type="ECO:0000313" key="1">
    <source>
        <dbReference type="EMBL" id="KMZ75961.1"/>
    </source>
</evidence>
<dbReference type="Proteomes" id="UP000036987">
    <property type="component" value="Unassembled WGS sequence"/>
</dbReference>
<dbReference type="AlphaFoldDB" id="A0A0K9Q3V7"/>
<gene>
    <name evidence="1" type="ORF">ZOSMA_109G00550</name>
</gene>
<keyword evidence="2" id="KW-1185">Reference proteome</keyword>
<name>A0A0K9Q3V7_ZOSMR</name>
<dbReference type="EMBL" id="LFYR01000112">
    <property type="protein sequence ID" value="KMZ75961.1"/>
    <property type="molecule type" value="Genomic_DNA"/>
</dbReference>
<accession>A0A0K9Q3V7</accession>
<comment type="caution">
    <text evidence="1">The sequence shown here is derived from an EMBL/GenBank/DDBJ whole genome shotgun (WGS) entry which is preliminary data.</text>
</comment>
<reference evidence="2" key="1">
    <citation type="journal article" date="2016" name="Nature">
        <title>The genome of the seagrass Zostera marina reveals angiosperm adaptation to the sea.</title>
        <authorList>
            <person name="Olsen J.L."/>
            <person name="Rouze P."/>
            <person name="Verhelst B."/>
            <person name="Lin Y.-C."/>
            <person name="Bayer T."/>
            <person name="Collen J."/>
            <person name="Dattolo E."/>
            <person name="De Paoli E."/>
            <person name="Dittami S."/>
            <person name="Maumus F."/>
            <person name="Michel G."/>
            <person name="Kersting A."/>
            <person name="Lauritano C."/>
            <person name="Lohaus R."/>
            <person name="Toepel M."/>
            <person name="Tonon T."/>
            <person name="Vanneste K."/>
            <person name="Amirebrahimi M."/>
            <person name="Brakel J."/>
            <person name="Bostroem C."/>
            <person name="Chovatia M."/>
            <person name="Grimwood J."/>
            <person name="Jenkins J.W."/>
            <person name="Jueterbock A."/>
            <person name="Mraz A."/>
            <person name="Stam W.T."/>
            <person name="Tice H."/>
            <person name="Bornberg-Bauer E."/>
            <person name="Green P.J."/>
            <person name="Pearson G.A."/>
            <person name="Procaccini G."/>
            <person name="Duarte C.M."/>
            <person name="Schmutz J."/>
            <person name="Reusch T.B.H."/>
            <person name="Van de Peer Y."/>
        </authorList>
    </citation>
    <scope>NUCLEOTIDE SEQUENCE [LARGE SCALE GENOMIC DNA]</scope>
    <source>
        <strain evidence="2">cv. Finnish</strain>
    </source>
</reference>
<organism evidence="1 2">
    <name type="scientific">Zostera marina</name>
    <name type="common">Eelgrass</name>
    <dbReference type="NCBI Taxonomy" id="29655"/>
    <lineage>
        <taxon>Eukaryota</taxon>
        <taxon>Viridiplantae</taxon>
        <taxon>Streptophyta</taxon>
        <taxon>Embryophyta</taxon>
        <taxon>Tracheophyta</taxon>
        <taxon>Spermatophyta</taxon>
        <taxon>Magnoliopsida</taxon>
        <taxon>Liliopsida</taxon>
        <taxon>Zosteraceae</taxon>
        <taxon>Zostera</taxon>
    </lineage>
</organism>
<sequence>MQGKPILFIYFHKGTLHLRNTSSLQEHEARKTTTGASEISHNVLYSRFPARETHNTRKSVGCIMSIHPIMESTMFRLRHLSLLQQRQSPFHIQEQVTHAIL</sequence>
<proteinExistence type="predicted"/>
<evidence type="ECO:0000313" key="2">
    <source>
        <dbReference type="Proteomes" id="UP000036987"/>
    </source>
</evidence>
<protein>
    <submittedName>
        <fullName evidence="1">Uncharacterized protein</fullName>
    </submittedName>
</protein>